<gene>
    <name evidence="2" type="ORF">ACFQZW_03595</name>
</gene>
<feature type="domain" description="YdhG-like" evidence="1">
    <location>
        <begin position="16"/>
        <end position="112"/>
    </location>
</feature>
<keyword evidence="3" id="KW-1185">Reference proteome</keyword>
<evidence type="ECO:0000259" key="1">
    <source>
        <dbReference type="Pfam" id="PF08818"/>
    </source>
</evidence>
<evidence type="ECO:0000313" key="3">
    <source>
        <dbReference type="Proteomes" id="UP001597032"/>
    </source>
</evidence>
<organism evidence="2 3">
    <name type="scientific">Lutibacter aestuarii</name>
    <dbReference type="NCBI Taxonomy" id="861111"/>
    <lineage>
        <taxon>Bacteria</taxon>
        <taxon>Pseudomonadati</taxon>
        <taxon>Bacteroidota</taxon>
        <taxon>Flavobacteriia</taxon>
        <taxon>Flavobacteriales</taxon>
        <taxon>Flavobacteriaceae</taxon>
        <taxon>Lutibacter</taxon>
    </lineage>
</organism>
<sequence length="125" mass="15014">MNPIEQYIFSQKEPYQSIMLYVRSVIFKVLPEVEEKFSYKIPFFNMYNKPMLYLNILKGTNFVDIAFVQGIILEEKYPELKNYNKRKQVRSLQVSSIENFDELMFSQLLKDAARYLEVSKKAWFV</sequence>
<dbReference type="EMBL" id="JBHTIC010000005">
    <property type="protein sequence ID" value="MFD0761156.1"/>
    <property type="molecule type" value="Genomic_DNA"/>
</dbReference>
<dbReference type="Gene3D" id="3.90.1150.200">
    <property type="match status" value="1"/>
</dbReference>
<accession>A0ABW2Z304</accession>
<dbReference type="InterPro" id="IPR014922">
    <property type="entry name" value="YdhG-like"/>
</dbReference>
<dbReference type="Pfam" id="PF08818">
    <property type="entry name" value="DUF1801"/>
    <property type="match status" value="1"/>
</dbReference>
<dbReference type="SUPFAM" id="SSF159888">
    <property type="entry name" value="YdhG-like"/>
    <property type="match status" value="1"/>
</dbReference>
<evidence type="ECO:0000313" key="2">
    <source>
        <dbReference type="EMBL" id="MFD0761156.1"/>
    </source>
</evidence>
<dbReference type="RefSeq" id="WP_386781489.1">
    <property type="nucleotide sequence ID" value="NZ_JBHTIC010000005.1"/>
</dbReference>
<protein>
    <submittedName>
        <fullName evidence="2">DUF1801 domain-containing protein</fullName>
    </submittedName>
</protein>
<dbReference type="Proteomes" id="UP001597032">
    <property type="component" value="Unassembled WGS sequence"/>
</dbReference>
<comment type="caution">
    <text evidence="2">The sequence shown here is derived from an EMBL/GenBank/DDBJ whole genome shotgun (WGS) entry which is preliminary data.</text>
</comment>
<reference evidence="3" key="1">
    <citation type="journal article" date="2019" name="Int. J. Syst. Evol. Microbiol.">
        <title>The Global Catalogue of Microorganisms (GCM) 10K type strain sequencing project: providing services to taxonomists for standard genome sequencing and annotation.</title>
        <authorList>
            <consortium name="The Broad Institute Genomics Platform"/>
            <consortium name="The Broad Institute Genome Sequencing Center for Infectious Disease"/>
            <person name="Wu L."/>
            <person name="Ma J."/>
        </authorList>
    </citation>
    <scope>NUCLEOTIDE SEQUENCE [LARGE SCALE GENOMIC DNA]</scope>
    <source>
        <strain evidence="3">CCUG 60022</strain>
    </source>
</reference>
<proteinExistence type="predicted"/>
<name>A0ABW2Z304_9FLAO</name>